<dbReference type="PANTHER" id="PTHR10339">
    <property type="entry name" value="ADP-RIBOSYLTRANSFERASE"/>
    <property type="match status" value="1"/>
</dbReference>
<keyword evidence="10" id="KW-0520">NAD</keyword>
<dbReference type="GO" id="GO:0016779">
    <property type="term" value="F:nucleotidyltransferase activity"/>
    <property type="evidence" value="ECO:0007669"/>
    <property type="project" value="UniProtKB-KW"/>
</dbReference>
<name>A0A8S1JT96_9CILI</name>
<dbReference type="InterPro" id="IPR050999">
    <property type="entry name" value="ADP-ribosyltransferase_ARG"/>
</dbReference>
<evidence type="ECO:0000256" key="9">
    <source>
        <dbReference type="ARBA" id="ARBA00047597"/>
    </source>
</evidence>
<evidence type="ECO:0000256" key="6">
    <source>
        <dbReference type="ARBA" id="ARBA00022679"/>
    </source>
</evidence>
<protein>
    <recommendedName>
        <fullName evidence="10">NAD(P)(+)--arginine ADP-ribosyltransferase</fullName>
        <ecNumber evidence="10">2.4.2.31</ecNumber>
    </recommendedName>
    <alternativeName>
        <fullName evidence="10">Mono(ADP-ribosyl)transferase</fullName>
    </alternativeName>
</protein>
<evidence type="ECO:0000256" key="4">
    <source>
        <dbReference type="ARBA" id="ARBA00022656"/>
    </source>
</evidence>
<comment type="caution">
    <text evidence="11">The sequence shown here is derived from an EMBL/GenBank/DDBJ whole genome shotgun (WGS) entry which is preliminary data.</text>
</comment>
<keyword evidence="8" id="KW-0843">Virulence</keyword>
<keyword evidence="6 10" id="KW-0808">Transferase</keyword>
<reference evidence="11" key="1">
    <citation type="submission" date="2021-01" db="EMBL/GenBank/DDBJ databases">
        <authorList>
            <consortium name="Genoscope - CEA"/>
            <person name="William W."/>
        </authorList>
    </citation>
    <scope>NUCLEOTIDE SEQUENCE</scope>
</reference>
<sequence length="651" mass="76719">MYLYLHEDQDIAPPIVEELIFENEKQEQFEEGYSKEQSILLQLEIDYFQRSEFFYILVQTLNITVQKFKEFISQKLQDFSELKLWSLFYQNNELKNHLELKDYLIINNSILIIRPKYIKISIYYVQKGKKYTLECDLNLSVYDLICILQERTSEREISLYIQQEFLCEKKTLRDYQVRDGYCLQMYVKQYGGGGGKIKNSQLNYQQQQQSIVNESNIIENSKSTNQQSQFSILLNNEIIQITIITKQSSFKLSVIKGLNAKELRDLIQLNQIISKTDLLILNGAILNEKFDSEAPLNLKSFVIYVIPLVLGGSCMKFYIEINALEIKDLSDLKESLNFVSYNIDELFQNVLDYIKSNKTKAKIFQKFKLHQLVAIMLWTGNKIFKKLNEDLGVYKYENWKKYLKCLLDGLKCCDYYRGLCYRGMKNYQNTQIYSKGKIIQFPQILSFSQNQKIAQQFSNKAGMILQAELVSSKNILQLSLVPEEEEVLLVPFTCFKIIDVQISKMQSIIVKMKEIVQPQQLKIILWIDENPENNYIIAKKLEQQNSNLQIIFSLSTEDAIQTLQMYKWFVYSQQSQFKIISDMVRVEQGQMNYQAGIDLLNQLHNKFNYKNEILFFVNDVEQTKSMLDKIQVKNFLITNKLNILERFINKE</sequence>
<dbReference type="PROSITE" id="PS51996">
    <property type="entry name" value="TR_MART"/>
    <property type="match status" value="1"/>
</dbReference>
<evidence type="ECO:0000256" key="10">
    <source>
        <dbReference type="RuleBase" id="RU361228"/>
    </source>
</evidence>
<keyword evidence="7" id="KW-0548">Nucleotidyltransferase</keyword>
<dbReference type="OrthoDB" id="308910at2759"/>
<evidence type="ECO:0000256" key="8">
    <source>
        <dbReference type="ARBA" id="ARBA00023026"/>
    </source>
</evidence>
<dbReference type="GO" id="GO:0003950">
    <property type="term" value="F:NAD+ poly-ADP-ribosyltransferase activity"/>
    <property type="evidence" value="ECO:0007669"/>
    <property type="project" value="TreeGrafter"/>
</dbReference>
<dbReference type="InterPro" id="IPR000768">
    <property type="entry name" value="ART"/>
</dbReference>
<comment type="similarity">
    <text evidence="2 10">Belongs to the Arg-specific ADP-ribosyltransferase family.</text>
</comment>
<evidence type="ECO:0000256" key="2">
    <source>
        <dbReference type="ARBA" id="ARBA00009558"/>
    </source>
</evidence>
<evidence type="ECO:0000256" key="7">
    <source>
        <dbReference type="ARBA" id="ARBA00022695"/>
    </source>
</evidence>
<dbReference type="AlphaFoldDB" id="A0A8S1JT96"/>
<evidence type="ECO:0000256" key="3">
    <source>
        <dbReference type="ARBA" id="ARBA00022525"/>
    </source>
</evidence>
<dbReference type="GO" id="GO:0005576">
    <property type="term" value="C:extracellular region"/>
    <property type="evidence" value="ECO:0007669"/>
    <property type="project" value="UniProtKB-SubCell"/>
</dbReference>
<keyword evidence="10" id="KW-0521">NADP</keyword>
<evidence type="ECO:0000313" key="12">
    <source>
        <dbReference type="Proteomes" id="UP000692954"/>
    </source>
</evidence>
<keyword evidence="12" id="KW-1185">Reference proteome</keyword>
<dbReference type="Pfam" id="PF01129">
    <property type="entry name" value="ART"/>
    <property type="match status" value="1"/>
</dbReference>
<organism evidence="11 12">
    <name type="scientific">Paramecium sonneborni</name>
    <dbReference type="NCBI Taxonomy" id="65129"/>
    <lineage>
        <taxon>Eukaryota</taxon>
        <taxon>Sar</taxon>
        <taxon>Alveolata</taxon>
        <taxon>Ciliophora</taxon>
        <taxon>Intramacronucleata</taxon>
        <taxon>Oligohymenophorea</taxon>
        <taxon>Peniculida</taxon>
        <taxon>Parameciidae</taxon>
        <taxon>Paramecium</taxon>
    </lineage>
</organism>
<accession>A0A8S1JT96</accession>
<comment type="subcellular location">
    <subcellularLocation>
        <location evidence="1">Secreted</location>
    </subcellularLocation>
</comment>
<comment type="catalytic activity">
    <reaction evidence="9 10">
        <text>L-arginyl-[protein] + NAD(+) = N(omega)-(ADP-D-ribosyl)-L-arginyl-[protein] + nicotinamide + H(+)</text>
        <dbReference type="Rhea" id="RHEA:19149"/>
        <dbReference type="Rhea" id="RHEA-COMP:10532"/>
        <dbReference type="Rhea" id="RHEA-COMP:15087"/>
        <dbReference type="ChEBI" id="CHEBI:15378"/>
        <dbReference type="ChEBI" id="CHEBI:17154"/>
        <dbReference type="ChEBI" id="CHEBI:29965"/>
        <dbReference type="ChEBI" id="CHEBI:57540"/>
        <dbReference type="ChEBI" id="CHEBI:142554"/>
        <dbReference type="EC" id="2.4.2.31"/>
    </reaction>
</comment>
<dbReference type="Proteomes" id="UP000692954">
    <property type="component" value="Unassembled WGS sequence"/>
</dbReference>
<keyword evidence="3" id="KW-0964">Secreted</keyword>
<dbReference type="PANTHER" id="PTHR10339:SF25">
    <property type="entry name" value="SECRETED EXOENZYME S"/>
    <property type="match status" value="1"/>
</dbReference>
<keyword evidence="4" id="KW-0800">Toxin</keyword>
<dbReference type="GO" id="GO:0106274">
    <property type="term" value="F:NAD+-protein-arginine ADP-ribosyltransferase activity"/>
    <property type="evidence" value="ECO:0007669"/>
    <property type="project" value="UniProtKB-EC"/>
</dbReference>
<gene>
    <name evidence="11" type="ORF">PSON_ATCC_30995.1.T0010053</name>
</gene>
<keyword evidence="5 10" id="KW-0328">Glycosyltransferase</keyword>
<dbReference type="EMBL" id="CAJJDN010000001">
    <property type="protein sequence ID" value="CAD8045451.1"/>
    <property type="molecule type" value="Genomic_DNA"/>
</dbReference>
<evidence type="ECO:0000256" key="1">
    <source>
        <dbReference type="ARBA" id="ARBA00004613"/>
    </source>
</evidence>
<dbReference type="EC" id="2.4.2.31" evidence="10"/>
<dbReference type="GO" id="GO:0090729">
    <property type="term" value="F:toxin activity"/>
    <property type="evidence" value="ECO:0007669"/>
    <property type="project" value="UniProtKB-KW"/>
</dbReference>
<proteinExistence type="inferred from homology"/>
<evidence type="ECO:0000256" key="5">
    <source>
        <dbReference type="ARBA" id="ARBA00022676"/>
    </source>
</evidence>
<evidence type="ECO:0000313" key="11">
    <source>
        <dbReference type="EMBL" id="CAD8045451.1"/>
    </source>
</evidence>